<accession>A0A523XV70</accession>
<organism evidence="1 2">
    <name type="scientific">candidate division TA06 bacterium</name>
    <dbReference type="NCBI Taxonomy" id="2250710"/>
    <lineage>
        <taxon>Bacteria</taxon>
        <taxon>Bacteria division TA06</taxon>
    </lineage>
</organism>
<dbReference type="Proteomes" id="UP000315534">
    <property type="component" value="Unassembled WGS sequence"/>
</dbReference>
<dbReference type="Gene3D" id="2.60.40.4070">
    <property type="match status" value="1"/>
</dbReference>
<sequence length="66" mass="7195">MVYDILGRNLGQIWEGPISPGTVSLKWKGTDSSELPLPSGLYILKATIATPEGRVQTRTAKIVLTR</sequence>
<protein>
    <submittedName>
        <fullName evidence="1">Uncharacterized protein</fullName>
    </submittedName>
</protein>
<dbReference type="AlphaFoldDB" id="A0A523XV70"/>
<comment type="caution">
    <text evidence="1">The sequence shown here is derived from an EMBL/GenBank/DDBJ whole genome shotgun (WGS) entry which is preliminary data.</text>
</comment>
<proteinExistence type="predicted"/>
<gene>
    <name evidence="1" type="ORF">E3J38_00910</name>
</gene>
<name>A0A523XV70_UNCT6</name>
<dbReference type="EMBL" id="SOIP01000053">
    <property type="protein sequence ID" value="TET83176.1"/>
    <property type="molecule type" value="Genomic_DNA"/>
</dbReference>
<evidence type="ECO:0000313" key="2">
    <source>
        <dbReference type="Proteomes" id="UP000315534"/>
    </source>
</evidence>
<reference evidence="1 2" key="1">
    <citation type="submission" date="2019-03" db="EMBL/GenBank/DDBJ databases">
        <title>Metabolic potential of uncultured bacteria and archaea associated with petroleum seepage in deep-sea sediments.</title>
        <authorList>
            <person name="Dong X."/>
            <person name="Hubert C."/>
        </authorList>
    </citation>
    <scope>NUCLEOTIDE SEQUENCE [LARGE SCALE GENOMIC DNA]</scope>
    <source>
        <strain evidence="1">E29_bin36</strain>
    </source>
</reference>
<evidence type="ECO:0000313" key="1">
    <source>
        <dbReference type="EMBL" id="TET83176.1"/>
    </source>
</evidence>